<accession>A0ABT9W106</accession>
<evidence type="ECO:0000313" key="2">
    <source>
        <dbReference type="EMBL" id="MDQ0166906.1"/>
    </source>
</evidence>
<gene>
    <name evidence="2" type="ORF">J2S11_002822</name>
</gene>
<feature type="domain" description="AB hydrolase-1" evidence="1">
    <location>
        <begin position="43"/>
        <end position="301"/>
    </location>
</feature>
<organism evidence="2 3">
    <name type="scientific">Caldalkalibacillus horti</name>
    <dbReference type="NCBI Taxonomy" id="77523"/>
    <lineage>
        <taxon>Bacteria</taxon>
        <taxon>Bacillati</taxon>
        <taxon>Bacillota</taxon>
        <taxon>Bacilli</taxon>
        <taxon>Bacillales</taxon>
        <taxon>Bacillaceae</taxon>
        <taxon>Caldalkalibacillus</taxon>
    </lineage>
</organism>
<proteinExistence type="predicted"/>
<keyword evidence="3" id="KW-1185">Reference proteome</keyword>
<dbReference type="EMBL" id="JAUSTY010000011">
    <property type="protein sequence ID" value="MDQ0166906.1"/>
    <property type="molecule type" value="Genomic_DNA"/>
</dbReference>
<dbReference type="RefSeq" id="WP_307395480.1">
    <property type="nucleotide sequence ID" value="NZ_BAAADK010000003.1"/>
</dbReference>
<dbReference type="PANTHER" id="PTHR43798:SF33">
    <property type="entry name" value="HYDROLASE, PUTATIVE (AFU_ORTHOLOGUE AFUA_2G14860)-RELATED"/>
    <property type="match status" value="1"/>
</dbReference>
<dbReference type="PANTHER" id="PTHR43798">
    <property type="entry name" value="MONOACYLGLYCEROL LIPASE"/>
    <property type="match status" value="1"/>
</dbReference>
<protein>
    <submittedName>
        <fullName evidence="2">Pimeloyl-ACP methyl ester carboxylesterase</fullName>
    </submittedName>
</protein>
<sequence length="317" mass="35866">MKDYTNKHQGDKSIDNGSPIGRFYNVEGRHLLLDCAGVGGPAVVFLPAAGMVGLDYLNIHNQISQRTTSVIYDRAGTGWSDQVKLPRSALEVTDELRSLLRTAGVPAPYIFVGHSLGGIYAQRYAQRFPDEVAGMLLLEPPHEDFLSHTPKLKKRYLPQQSFAIVRTLLTYKRSFRGLFDQMFAKWPDSIREPLIDYHLRTLLKTITEKKNLNSELYNEVRKGGDMPDIPLIVFTALGIDPFTTLLTSQSFLRETIDPFNNVKNTIYTKLANSVPRGEHRILKNAGHATIHTDCPFEVVEAIWNLLDLSKTYKENYN</sequence>
<dbReference type="Proteomes" id="UP001235840">
    <property type="component" value="Unassembled WGS sequence"/>
</dbReference>
<evidence type="ECO:0000259" key="1">
    <source>
        <dbReference type="Pfam" id="PF12697"/>
    </source>
</evidence>
<dbReference type="InterPro" id="IPR029058">
    <property type="entry name" value="AB_hydrolase_fold"/>
</dbReference>
<dbReference type="Gene3D" id="3.40.50.1820">
    <property type="entry name" value="alpha/beta hydrolase"/>
    <property type="match status" value="1"/>
</dbReference>
<dbReference type="SUPFAM" id="SSF53474">
    <property type="entry name" value="alpha/beta-Hydrolases"/>
    <property type="match status" value="1"/>
</dbReference>
<reference evidence="2 3" key="1">
    <citation type="submission" date="2023-07" db="EMBL/GenBank/DDBJ databases">
        <title>Genomic Encyclopedia of Type Strains, Phase IV (KMG-IV): sequencing the most valuable type-strain genomes for metagenomic binning, comparative biology and taxonomic classification.</title>
        <authorList>
            <person name="Goeker M."/>
        </authorList>
    </citation>
    <scope>NUCLEOTIDE SEQUENCE [LARGE SCALE GENOMIC DNA]</scope>
    <source>
        <strain evidence="2 3">DSM 12751</strain>
    </source>
</reference>
<name>A0ABT9W106_9BACI</name>
<dbReference type="InterPro" id="IPR000073">
    <property type="entry name" value="AB_hydrolase_1"/>
</dbReference>
<dbReference type="Pfam" id="PF12697">
    <property type="entry name" value="Abhydrolase_6"/>
    <property type="match status" value="1"/>
</dbReference>
<evidence type="ECO:0000313" key="3">
    <source>
        <dbReference type="Proteomes" id="UP001235840"/>
    </source>
</evidence>
<comment type="caution">
    <text evidence="2">The sequence shown here is derived from an EMBL/GenBank/DDBJ whole genome shotgun (WGS) entry which is preliminary data.</text>
</comment>
<dbReference type="InterPro" id="IPR050266">
    <property type="entry name" value="AB_hydrolase_sf"/>
</dbReference>